<reference evidence="2 3" key="1">
    <citation type="submission" date="2016-12" db="EMBL/GenBank/DDBJ databases">
        <title>Discovery of methanogenic haloarchaea.</title>
        <authorList>
            <person name="Sorokin D.Y."/>
            <person name="Makarova K.S."/>
            <person name="Abbas B."/>
            <person name="Ferrer M."/>
            <person name="Golyshin P.N."/>
        </authorList>
    </citation>
    <scope>NUCLEOTIDE SEQUENCE [LARGE SCALE GENOMIC DNA]</scope>
    <source>
        <strain evidence="2">AMET1</strain>
    </source>
</reference>
<dbReference type="AlphaFoldDB" id="A0A1Y3GGG6"/>
<protein>
    <submittedName>
        <fullName evidence="2">Molybdopterin converting factor small subunit MoaD</fullName>
    </submittedName>
</protein>
<evidence type="ECO:0000256" key="1">
    <source>
        <dbReference type="SAM" id="Coils"/>
    </source>
</evidence>
<gene>
    <name evidence="2" type="ORF">AMET1_0083</name>
</gene>
<dbReference type="NCBIfam" id="NF041918">
    <property type="entry name" value="SAMP1"/>
    <property type="match status" value="1"/>
</dbReference>
<dbReference type="Gene3D" id="3.10.20.30">
    <property type="match status" value="1"/>
</dbReference>
<evidence type="ECO:0000313" key="3">
    <source>
        <dbReference type="Proteomes" id="UP000195137"/>
    </source>
</evidence>
<dbReference type="InterPro" id="IPR016155">
    <property type="entry name" value="Mopterin_synth/thiamin_S_b"/>
</dbReference>
<dbReference type="InterPro" id="IPR052045">
    <property type="entry name" value="Sulfur_Carrier/Prot_Modifier"/>
</dbReference>
<dbReference type="OrthoDB" id="98357at2157"/>
<organism evidence="2 3">
    <name type="scientific">Methanonatronarchaeum thermophilum</name>
    <dbReference type="NCBI Taxonomy" id="1927129"/>
    <lineage>
        <taxon>Archaea</taxon>
        <taxon>Methanobacteriati</taxon>
        <taxon>Methanobacteriota</taxon>
        <taxon>Methanonatronarchaeia</taxon>
        <taxon>Methanonatronarchaeales</taxon>
        <taxon>Methanonatronarchaeaceae</taxon>
        <taxon>Methanonatronarchaeum</taxon>
    </lineage>
</organism>
<feature type="coiled-coil region" evidence="1">
    <location>
        <begin position="33"/>
        <end position="63"/>
    </location>
</feature>
<accession>A0A1Y3GGG6</accession>
<dbReference type="InterPro" id="IPR054834">
    <property type="entry name" value="SAMP1_3"/>
</dbReference>
<keyword evidence="3" id="KW-1185">Reference proteome</keyword>
<keyword evidence="1" id="KW-0175">Coiled coil</keyword>
<dbReference type="Pfam" id="PF02597">
    <property type="entry name" value="ThiS"/>
    <property type="match status" value="1"/>
</dbReference>
<comment type="caution">
    <text evidence="2">The sequence shown here is derived from an EMBL/GenBank/DDBJ whole genome shotgun (WGS) entry which is preliminary data.</text>
</comment>
<dbReference type="PANTHER" id="PTHR38031">
    <property type="entry name" value="SULFUR CARRIER PROTEIN SLR0821-RELATED"/>
    <property type="match status" value="1"/>
</dbReference>
<proteinExistence type="predicted"/>
<dbReference type="RefSeq" id="WP_086636514.1">
    <property type="nucleotide sequence ID" value="NZ_MRZU01000002.1"/>
</dbReference>
<dbReference type="UniPathway" id="UPA00344"/>
<dbReference type="PANTHER" id="PTHR38031:SF1">
    <property type="entry name" value="SULFUR CARRIER PROTEIN CYSO"/>
    <property type="match status" value="1"/>
</dbReference>
<dbReference type="InterPro" id="IPR012675">
    <property type="entry name" value="Beta-grasp_dom_sf"/>
</dbReference>
<name>A0A1Y3GGG6_9EURY</name>
<sequence length="91" mass="10421">MVNIKLFANYRETVGKDQIQIEIKNKTTLNEILNKLQTKHPELKKQISNQQQLKKEVNILINEKTINNNQINEKTINNNDTIALLPPVSGG</sequence>
<evidence type="ECO:0000313" key="2">
    <source>
        <dbReference type="EMBL" id="OUJ19413.1"/>
    </source>
</evidence>
<dbReference type="SUPFAM" id="SSF54285">
    <property type="entry name" value="MoaD/ThiS"/>
    <property type="match status" value="1"/>
</dbReference>
<dbReference type="InterPro" id="IPR010038">
    <property type="entry name" value="MoaD_arc-typ"/>
</dbReference>
<dbReference type="InterPro" id="IPR003749">
    <property type="entry name" value="ThiS/MoaD-like"/>
</dbReference>
<dbReference type="EMBL" id="MRZU01000002">
    <property type="protein sequence ID" value="OUJ19413.1"/>
    <property type="molecule type" value="Genomic_DNA"/>
</dbReference>
<dbReference type="CDD" id="cd17040">
    <property type="entry name" value="Ubl_MoaD_like"/>
    <property type="match status" value="1"/>
</dbReference>
<dbReference type="Proteomes" id="UP000195137">
    <property type="component" value="Unassembled WGS sequence"/>
</dbReference>
<dbReference type="NCBIfam" id="TIGR01687">
    <property type="entry name" value="moaD_arch"/>
    <property type="match status" value="1"/>
</dbReference>